<gene>
    <name evidence="10" type="ORF">E0485_06245</name>
</gene>
<keyword evidence="5 7" id="KW-1133">Transmembrane helix</keyword>
<comment type="caution">
    <text evidence="10">The sequence shown here is derived from an EMBL/GenBank/DDBJ whole genome shotgun (WGS) entry which is preliminary data.</text>
</comment>
<evidence type="ECO:0000256" key="5">
    <source>
        <dbReference type="ARBA" id="ARBA00022989"/>
    </source>
</evidence>
<dbReference type="GO" id="GO:0016887">
    <property type="term" value="F:ATP hydrolysis activity"/>
    <property type="evidence" value="ECO:0007669"/>
    <property type="project" value="InterPro"/>
</dbReference>
<feature type="transmembrane region" description="Helical" evidence="7">
    <location>
        <begin position="237"/>
        <end position="262"/>
    </location>
</feature>
<dbReference type="InterPro" id="IPR003593">
    <property type="entry name" value="AAA+_ATPase"/>
</dbReference>
<proteinExistence type="predicted"/>
<sequence>MSTLMFMRKIILYRPVFLILNVIAWGIIYMIPLLPGLVTKEFFDTIAGTSPYQFSIWTLIVLLLAVAIARALAIFTGFITDVHFRFRIGALLRRNLLQHILKQPGARAIPCSPGEAISQFRDDVSQIEEASSWIADALGMLFFSIGALVILLQINVELTLMIFLPLVVIVMIAQFSTTLLHKYRVRSRESTAKVTEAISEMFSSVQAIQVAGAEDRVIERFQQVNDKRRQSVLKDKLFTQLLSSIFANMSNIGIGLVLLLAAKEIRDGSFSIGDFSIFIYYLTLVTDFIQRFGRFLTMYKQSGVSKDRLGVMLQGSSMQKLVEPQDLYLNSEPPALKPVVKQAEDHLSLLEVKDLSYYHSGTTRGIEGVNLHIPRHSFTVITGRIGSGKTTLVRSLLGLLPKDRGTIRWNGMEVSDPSNFFTSPRSAYTPQVPRLYSDTLKENILLGMPPQDAPLAESIHMAVMEQDLDALDKGLNTMIGPRGVKLSGGQMQRTAAARMFVRDAELLVFDDLSSALDVSTEQQLWDRLFDNKRATYLVVSHRKAALRHADHIIVLKDGTVEAEGTLDELLETCEEMRLLWTGQADEE</sequence>
<reference evidence="10 11" key="1">
    <citation type="submission" date="2019-03" db="EMBL/GenBank/DDBJ databases">
        <authorList>
            <person name="Kim M.K.M."/>
        </authorList>
    </citation>
    <scope>NUCLEOTIDE SEQUENCE [LARGE SCALE GENOMIC DNA]</scope>
    <source>
        <strain evidence="10 11">18JY21-1</strain>
    </source>
</reference>
<dbReference type="InterPro" id="IPR011527">
    <property type="entry name" value="ABC1_TM_dom"/>
</dbReference>
<feature type="transmembrane region" description="Helical" evidence="7">
    <location>
        <begin position="54"/>
        <end position="79"/>
    </location>
</feature>
<dbReference type="Proteomes" id="UP000295418">
    <property type="component" value="Unassembled WGS sequence"/>
</dbReference>
<evidence type="ECO:0000259" key="9">
    <source>
        <dbReference type="PROSITE" id="PS50929"/>
    </source>
</evidence>
<dbReference type="InterPro" id="IPR027417">
    <property type="entry name" value="P-loop_NTPase"/>
</dbReference>
<dbReference type="Pfam" id="PF00664">
    <property type="entry name" value="ABC_membrane"/>
    <property type="match status" value="1"/>
</dbReference>
<evidence type="ECO:0000259" key="8">
    <source>
        <dbReference type="PROSITE" id="PS50893"/>
    </source>
</evidence>
<keyword evidence="11" id="KW-1185">Reference proteome</keyword>
<keyword evidence="6 7" id="KW-0472">Membrane</keyword>
<evidence type="ECO:0000256" key="3">
    <source>
        <dbReference type="ARBA" id="ARBA00022741"/>
    </source>
</evidence>
<feature type="transmembrane region" description="Helical" evidence="7">
    <location>
        <begin position="160"/>
        <end position="180"/>
    </location>
</feature>
<dbReference type="Gene3D" id="1.20.1560.10">
    <property type="entry name" value="ABC transporter type 1, transmembrane domain"/>
    <property type="match status" value="1"/>
</dbReference>
<dbReference type="Gene3D" id="3.40.50.300">
    <property type="entry name" value="P-loop containing nucleotide triphosphate hydrolases"/>
    <property type="match status" value="1"/>
</dbReference>
<feature type="transmembrane region" description="Helical" evidence="7">
    <location>
        <begin position="133"/>
        <end position="154"/>
    </location>
</feature>
<dbReference type="PROSITE" id="PS50929">
    <property type="entry name" value="ABC_TM1F"/>
    <property type="match status" value="1"/>
</dbReference>
<dbReference type="EMBL" id="SKFG01000003">
    <property type="protein sequence ID" value="TCZ79457.1"/>
    <property type="molecule type" value="Genomic_DNA"/>
</dbReference>
<evidence type="ECO:0000256" key="6">
    <source>
        <dbReference type="ARBA" id="ARBA00023136"/>
    </source>
</evidence>
<dbReference type="InterPro" id="IPR003439">
    <property type="entry name" value="ABC_transporter-like_ATP-bd"/>
</dbReference>
<protein>
    <submittedName>
        <fullName evidence="10">ABC transporter ATP-binding protein</fullName>
    </submittedName>
</protein>
<evidence type="ECO:0000313" key="10">
    <source>
        <dbReference type="EMBL" id="TCZ79457.1"/>
    </source>
</evidence>
<dbReference type="PROSITE" id="PS50893">
    <property type="entry name" value="ABC_TRANSPORTER_2"/>
    <property type="match status" value="1"/>
</dbReference>
<keyword evidence="3" id="KW-0547">Nucleotide-binding</keyword>
<dbReference type="SUPFAM" id="SSF52540">
    <property type="entry name" value="P-loop containing nucleoside triphosphate hydrolases"/>
    <property type="match status" value="1"/>
</dbReference>
<evidence type="ECO:0000256" key="4">
    <source>
        <dbReference type="ARBA" id="ARBA00022840"/>
    </source>
</evidence>
<evidence type="ECO:0000256" key="1">
    <source>
        <dbReference type="ARBA" id="ARBA00004651"/>
    </source>
</evidence>
<dbReference type="InterPro" id="IPR036640">
    <property type="entry name" value="ABC1_TM_sf"/>
</dbReference>
<feature type="transmembrane region" description="Helical" evidence="7">
    <location>
        <begin position="12"/>
        <end position="34"/>
    </location>
</feature>
<evidence type="ECO:0000256" key="7">
    <source>
        <dbReference type="SAM" id="Phobius"/>
    </source>
</evidence>
<accession>A0A4R4EID0</accession>
<dbReference type="GO" id="GO:0140359">
    <property type="term" value="F:ABC-type transporter activity"/>
    <property type="evidence" value="ECO:0007669"/>
    <property type="project" value="InterPro"/>
</dbReference>
<dbReference type="CDD" id="cd07346">
    <property type="entry name" value="ABC_6TM_exporters"/>
    <property type="match status" value="1"/>
</dbReference>
<dbReference type="SUPFAM" id="SSF90123">
    <property type="entry name" value="ABC transporter transmembrane region"/>
    <property type="match status" value="1"/>
</dbReference>
<dbReference type="PANTHER" id="PTHR24221:SF423">
    <property type="entry name" value="ABC TRANSPORTER"/>
    <property type="match status" value="1"/>
</dbReference>
<feature type="domain" description="ABC transmembrane type-1" evidence="9">
    <location>
        <begin position="33"/>
        <end position="301"/>
    </location>
</feature>
<keyword evidence="2 7" id="KW-0812">Transmembrane</keyword>
<dbReference type="GO" id="GO:0005524">
    <property type="term" value="F:ATP binding"/>
    <property type="evidence" value="ECO:0007669"/>
    <property type="project" value="UniProtKB-KW"/>
</dbReference>
<keyword evidence="4 10" id="KW-0067">ATP-binding</keyword>
<dbReference type="GO" id="GO:0005886">
    <property type="term" value="C:plasma membrane"/>
    <property type="evidence" value="ECO:0007669"/>
    <property type="project" value="UniProtKB-SubCell"/>
</dbReference>
<dbReference type="AlphaFoldDB" id="A0A4R4EID0"/>
<organism evidence="10 11">
    <name type="scientific">Paenibacillus albiflavus</name>
    <dbReference type="NCBI Taxonomy" id="2545760"/>
    <lineage>
        <taxon>Bacteria</taxon>
        <taxon>Bacillati</taxon>
        <taxon>Bacillota</taxon>
        <taxon>Bacilli</taxon>
        <taxon>Bacillales</taxon>
        <taxon>Paenibacillaceae</taxon>
        <taxon>Paenibacillus</taxon>
    </lineage>
</organism>
<dbReference type="OrthoDB" id="9770415at2"/>
<comment type="subcellular location">
    <subcellularLocation>
        <location evidence="1">Cell membrane</location>
        <topology evidence="1">Multi-pass membrane protein</topology>
    </subcellularLocation>
</comment>
<dbReference type="PANTHER" id="PTHR24221">
    <property type="entry name" value="ATP-BINDING CASSETTE SUB-FAMILY B"/>
    <property type="match status" value="1"/>
</dbReference>
<evidence type="ECO:0000313" key="11">
    <source>
        <dbReference type="Proteomes" id="UP000295418"/>
    </source>
</evidence>
<dbReference type="InterPro" id="IPR039421">
    <property type="entry name" value="Type_1_exporter"/>
</dbReference>
<dbReference type="SMART" id="SM00382">
    <property type="entry name" value="AAA"/>
    <property type="match status" value="1"/>
</dbReference>
<evidence type="ECO:0000256" key="2">
    <source>
        <dbReference type="ARBA" id="ARBA00022692"/>
    </source>
</evidence>
<name>A0A4R4EID0_9BACL</name>
<dbReference type="Pfam" id="PF00005">
    <property type="entry name" value="ABC_tran"/>
    <property type="match status" value="1"/>
</dbReference>
<dbReference type="RefSeq" id="WP_132417115.1">
    <property type="nucleotide sequence ID" value="NZ_SKFG01000003.1"/>
</dbReference>
<feature type="domain" description="ABC transporter" evidence="8">
    <location>
        <begin position="350"/>
        <end position="582"/>
    </location>
</feature>